<proteinExistence type="predicted"/>
<gene>
    <name evidence="1" type="ORF">RhiirC2_783781</name>
</gene>
<protein>
    <submittedName>
        <fullName evidence="1">Uncharacterized protein</fullName>
    </submittedName>
</protein>
<evidence type="ECO:0000313" key="2">
    <source>
        <dbReference type="Proteomes" id="UP000233469"/>
    </source>
</evidence>
<organism evidence="1 2">
    <name type="scientific">Rhizophagus irregularis</name>
    <dbReference type="NCBI Taxonomy" id="588596"/>
    <lineage>
        <taxon>Eukaryota</taxon>
        <taxon>Fungi</taxon>
        <taxon>Fungi incertae sedis</taxon>
        <taxon>Mucoromycota</taxon>
        <taxon>Glomeromycotina</taxon>
        <taxon>Glomeromycetes</taxon>
        <taxon>Glomerales</taxon>
        <taxon>Glomeraceae</taxon>
        <taxon>Rhizophagus</taxon>
    </lineage>
</organism>
<dbReference type="Proteomes" id="UP000233469">
    <property type="component" value="Unassembled WGS sequence"/>
</dbReference>
<comment type="caution">
    <text evidence="1">The sequence shown here is derived from an EMBL/GenBank/DDBJ whole genome shotgun (WGS) entry which is preliminary data.</text>
</comment>
<dbReference type="AlphaFoldDB" id="A0A2N1N026"/>
<accession>A0A2N1N026</accession>
<sequence>MKTAVNIQYVSALTLRFERSVSALTIHSGVWIASTFRFGSPTRTFSYAAARQDFHTRITYAICEELLKQKKD</sequence>
<reference evidence="1 2" key="1">
    <citation type="submission" date="2016-04" db="EMBL/GenBank/DDBJ databases">
        <title>Genome analyses suggest a sexual origin of heterokaryosis in a supposedly ancient asexual fungus.</title>
        <authorList>
            <person name="Ropars J."/>
            <person name="Sedzielewska K."/>
            <person name="Noel J."/>
            <person name="Charron P."/>
            <person name="Farinelli L."/>
            <person name="Marton T."/>
            <person name="Kruger M."/>
            <person name="Pelin A."/>
            <person name="Brachmann A."/>
            <person name="Corradi N."/>
        </authorList>
    </citation>
    <scope>NUCLEOTIDE SEQUENCE [LARGE SCALE GENOMIC DNA]</scope>
    <source>
        <strain evidence="1 2">C2</strain>
    </source>
</reference>
<evidence type="ECO:0000313" key="1">
    <source>
        <dbReference type="EMBL" id="PKK67224.1"/>
    </source>
</evidence>
<name>A0A2N1N026_9GLOM</name>
<reference evidence="1 2" key="2">
    <citation type="submission" date="2017-10" db="EMBL/GenBank/DDBJ databases">
        <title>Extensive intraspecific genome diversity in a model arbuscular mycorrhizal fungus.</title>
        <authorList>
            <person name="Chen E.C.H."/>
            <person name="Morin E."/>
            <person name="Baudet D."/>
            <person name="Noel J."/>
            <person name="Ndikumana S."/>
            <person name="Charron P."/>
            <person name="St-Onge C."/>
            <person name="Giorgi J."/>
            <person name="Grigoriev I.V."/>
            <person name="Roux C."/>
            <person name="Martin F.M."/>
            <person name="Corradi N."/>
        </authorList>
    </citation>
    <scope>NUCLEOTIDE SEQUENCE [LARGE SCALE GENOMIC DNA]</scope>
    <source>
        <strain evidence="1 2">C2</strain>
    </source>
</reference>
<dbReference type="EMBL" id="LLXL01000990">
    <property type="protein sequence ID" value="PKK67224.1"/>
    <property type="molecule type" value="Genomic_DNA"/>
</dbReference>